<dbReference type="Gene3D" id="2.40.30.20">
    <property type="match status" value="2"/>
</dbReference>
<evidence type="ECO:0000256" key="7">
    <source>
        <dbReference type="ARBA" id="ARBA00022619"/>
    </source>
</evidence>
<feature type="repeat" description="Lumazine-binding" evidence="11">
    <location>
        <begin position="1"/>
        <end position="95"/>
    </location>
</feature>
<dbReference type="Pfam" id="PF00677">
    <property type="entry name" value="Lum_binding"/>
    <property type="match status" value="2"/>
</dbReference>
<evidence type="ECO:0000256" key="6">
    <source>
        <dbReference type="ARBA" id="ARBA00013950"/>
    </source>
</evidence>
<accession>A0A097AN44</accession>
<dbReference type="PIRSF" id="PIRSF000498">
    <property type="entry name" value="Riboflavin_syn_A"/>
    <property type="match status" value="1"/>
</dbReference>
<evidence type="ECO:0000256" key="2">
    <source>
        <dbReference type="ARBA" id="ARBA00002803"/>
    </source>
</evidence>
<evidence type="ECO:0000256" key="3">
    <source>
        <dbReference type="ARBA" id="ARBA00004887"/>
    </source>
</evidence>
<proteinExistence type="predicted"/>
<keyword evidence="7" id="KW-0686">Riboflavin biosynthesis</keyword>
<comment type="catalytic activity">
    <reaction evidence="1">
        <text>2 6,7-dimethyl-8-(1-D-ribityl)lumazine + H(+) = 5-amino-6-(D-ribitylamino)uracil + riboflavin</text>
        <dbReference type="Rhea" id="RHEA:20772"/>
        <dbReference type="ChEBI" id="CHEBI:15378"/>
        <dbReference type="ChEBI" id="CHEBI:15934"/>
        <dbReference type="ChEBI" id="CHEBI:57986"/>
        <dbReference type="ChEBI" id="CHEBI:58201"/>
        <dbReference type="EC" id="2.5.1.9"/>
    </reaction>
</comment>
<dbReference type="PANTHER" id="PTHR21098">
    <property type="entry name" value="RIBOFLAVIN SYNTHASE ALPHA CHAIN"/>
    <property type="match status" value="1"/>
</dbReference>
<evidence type="ECO:0000256" key="9">
    <source>
        <dbReference type="ARBA" id="ARBA00022737"/>
    </source>
</evidence>
<dbReference type="NCBIfam" id="NF009566">
    <property type="entry name" value="PRK13020.1"/>
    <property type="match status" value="1"/>
</dbReference>
<dbReference type="Proteomes" id="UP000029669">
    <property type="component" value="Chromosome"/>
</dbReference>
<protein>
    <recommendedName>
        <fullName evidence="6 10">Riboflavin synthase</fullName>
        <ecNumber evidence="5 10">2.5.1.9</ecNumber>
    </recommendedName>
</protein>
<evidence type="ECO:0000256" key="5">
    <source>
        <dbReference type="ARBA" id="ARBA00012827"/>
    </source>
</evidence>
<reference evidence="14" key="1">
    <citation type="journal article" date="2015" name="Genome Announc.">
        <title>Whole-Genome Sequences of 80 Environmental and Clinical Isolates of Burkholderia pseudomallei.</title>
        <authorList>
            <person name="Johnson S.L."/>
            <person name="Baker A.L."/>
            <person name="Chain P.S."/>
            <person name="Currie B.J."/>
            <person name="Daligault H.E."/>
            <person name="Davenport K.W."/>
            <person name="Davis C.B."/>
            <person name="Inglis T.J."/>
            <person name="Kaestli M."/>
            <person name="Koren S."/>
            <person name="Mayo M."/>
            <person name="Merritt A.J."/>
            <person name="Price E.P."/>
            <person name="Sarovich D.S."/>
            <person name="Warner J."/>
            <person name="Rosovitz M.J."/>
        </authorList>
    </citation>
    <scope>NUCLEOTIDE SEQUENCE [LARGE SCALE GENOMIC DNA]</scope>
    <source>
        <strain evidence="14">DSM 2030</strain>
    </source>
</reference>
<comment type="subunit">
    <text evidence="4">Homotrimer.</text>
</comment>
<evidence type="ECO:0000259" key="12">
    <source>
        <dbReference type="PROSITE" id="PS51177"/>
    </source>
</evidence>
<feature type="domain" description="Lumazine-binding" evidence="12">
    <location>
        <begin position="96"/>
        <end position="192"/>
    </location>
</feature>
<dbReference type="InterPro" id="IPR026017">
    <property type="entry name" value="Lumazine-bd_dom"/>
</dbReference>
<dbReference type="InterPro" id="IPR023366">
    <property type="entry name" value="ATP_synth_asu-like_sf"/>
</dbReference>
<dbReference type="EC" id="2.5.1.9" evidence="5 10"/>
<name>A0A097AN44_THEKI</name>
<evidence type="ECO:0000256" key="11">
    <source>
        <dbReference type="PROSITE-ProRule" id="PRU00524"/>
    </source>
</evidence>
<evidence type="ECO:0000256" key="4">
    <source>
        <dbReference type="ARBA" id="ARBA00011233"/>
    </source>
</evidence>
<dbReference type="PROSITE" id="PS51177">
    <property type="entry name" value="LUMAZINE_BIND"/>
    <property type="match status" value="2"/>
</dbReference>
<organism evidence="13 14">
    <name type="scientific">Thermoanaerobacter kivui</name>
    <name type="common">Acetogenium kivui</name>
    <dbReference type="NCBI Taxonomy" id="2325"/>
    <lineage>
        <taxon>Bacteria</taxon>
        <taxon>Bacillati</taxon>
        <taxon>Bacillota</taxon>
        <taxon>Clostridia</taxon>
        <taxon>Thermoanaerobacterales</taxon>
        <taxon>Thermoanaerobacteraceae</taxon>
        <taxon>Thermoanaerobacter</taxon>
    </lineage>
</organism>
<feature type="repeat" description="Lumazine-binding" evidence="11">
    <location>
        <begin position="96"/>
        <end position="192"/>
    </location>
</feature>
<evidence type="ECO:0000313" key="13">
    <source>
        <dbReference type="EMBL" id="AIS51241.1"/>
    </source>
</evidence>
<comment type="pathway">
    <text evidence="3">Cofactor biosynthesis; riboflavin biosynthesis; riboflavin from 2-hydroxy-3-oxobutyl phosphate and 5-amino-6-(D-ribitylamino)uracil: step 2/2.</text>
</comment>
<dbReference type="NCBIfam" id="NF006767">
    <property type="entry name" value="PRK09289.1"/>
    <property type="match status" value="1"/>
</dbReference>
<keyword evidence="14" id="KW-1185">Reference proteome</keyword>
<dbReference type="NCBIfam" id="TIGR00187">
    <property type="entry name" value="ribE"/>
    <property type="match status" value="1"/>
</dbReference>
<dbReference type="OrthoDB" id="9788537at2"/>
<gene>
    <name evidence="13" type="primary">ribE</name>
    <name evidence="13" type="ORF">TKV_c00220</name>
</gene>
<dbReference type="InterPro" id="IPR001783">
    <property type="entry name" value="Lumazine-bd"/>
</dbReference>
<dbReference type="FunFam" id="2.40.30.20:FF:000003">
    <property type="entry name" value="Riboflavin synthase, alpha subunit"/>
    <property type="match status" value="1"/>
</dbReference>
<evidence type="ECO:0000256" key="1">
    <source>
        <dbReference type="ARBA" id="ARBA00000968"/>
    </source>
</evidence>
<evidence type="ECO:0000256" key="8">
    <source>
        <dbReference type="ARBA" id="ARBA00022679"/>
    </source>
</evidence>
<evidence type="ECO:0000313" key="14">
    <source>
        <dbReference type="Proteomes" id="UP000029669"/>
    </source>
</evidence>
<dbReference type="GO" id="GO:0004746">
    <property type="term" value="F:riboflavin synthase activity"/>
    <property type="evidence" value="ECO:0007669"/>
    <property type="project" value="UniProtKB-UniRule"/>
</dbReference>
<dbReference type="eggNOG" id="COG0307">
    <property type="taxonomic scope" value="Bacteria"/>
</dbReference>
<dbReference type="FunFam" id="2.40.30.20:FF:000004">
    <property type="entry name" value="Riboflavin synthase, alpha subunit"/>
    <property type="match status" value="1"/>
</dbReference>
<dbReference type="HOGENOM" id="CLU_034388_2_0_9"/>
<keyword evidence="8 13" id="KW-0808">Transferase</keyword>
<dbReference type="PANTHER" id="PTHR21098:SF12">
    <property type="entry name" value="RIBOFLAVIN SYNTHASE"/>
    <property type="match status" value="1"/>
</dbReference>
<evidence type="ECO:0000256" key="10">
    <source>
        <dbReference type="NCBIfam" id="TIGR00187"/>
    </source>
</evidence>
<dbReference type="CDD" id="cd00402">
    <property type="entry name" value="Riboflavin_synthase_like"/>
    <property type="match status" value="1"/>
</dbReference>
<dbReference type="InterPro" id="IPR017938">
    <property type="entry name" value="Riboflavin_synthase-like_b-brl"/>
</dbReference>
<keyword evidence="9" id="KW-0677">Repeat</keyword>
<dbReference type="EMBL" id="CP009170">
    <property type="protein sequence ID" value="AIS51241.1"/>
    <property type="molecule type" value="Genomic_DNA"/>
</dbReference>
<sequence length="207" mass="22670">MFTGIIEETGTVKNIIHGTFTKIVIKCSKVLEGTKIGDSIAVNGVCLTVTNMSNESFAADVMPETLRASNLKDLKIGSIVNLERALQVGRRMGGHIVTGHIDCVGKIIDKRQEKNAFIFKIAINKEFTKYIARKGSIAVDGISLTVVEDGYDYFTVSVIPHTMLKTTLGYKGVGDSVNIEVDILSKYVEKLIGKKDIKDLLKENGFI</sequence>
<dbReference type="GO" id="GO:0009231">
    <property type="term" value="P:riboflavin biosynthetic process"/>
    <property type="evidence" value="ECO:0007669"/>
    <property type="project" value="UniProtKB-KW"/>
</dbReference>
<dbReference type="RefSeq" id="WP_049684257.1">
    <property type="nucleotide sequence ID" value="NZ_CP009170.1"/>
</dbReference>
<feature type="domain" description="Lumazine-binding" evidence="12">
    <location>
        <begin position="1"/>
        <end position="95"/>
    </location>
</feature>
<dbReference type="KEGG" id="tki:TKV_c00220"/>
<dbReference type="STRING" id="2325.TKV_c00220"/>
<dbReference type="AlphaFoldDB" id="A0A097AN44"/>
<comment type="function">
    <text evidence="2">Catalyzes the dismutation of two molecules of 6,7-dimethyl-8-ribityllumazine, resulting in the formation of riboflavin and 5-amino-6-(D-ribitylamino)uracil.</text>
</comment>
<dbReference type="SUPFAM" id="SSF63380">
    <property type="entry name" value="Riboflavin synthase domain-like"/>
    <property type="match status" value="2"/>
</dbReference>